<evidence type="ECO:0000313" key="7">
    <source>
        <dbReference type="EMBL" id="ABQ13347.1"/>
    </source>
</evidence>
<evidence type="ECO:0000256" key="2">
    <source>
        <dbReference type="ARBA" id="ARBA00022670"/>
    </source>
</evidence>
<evidence type="ECO:0000313" key="8">
    <source>
        <dbReference type="Proteomes" id="UP000000248"/>
    </source>
</evidence>
<reference evidence="7 8" key="1">
    <citation type="journal article" date="2007" name="Nat. Biotechnol.">
        <title>Genome sequence and identification of candidate vaccine antigens from the animal pathogen Dichelobacter nodosus.</title>
        <authorList>
            <person name="Myers G.S."/>
            <person name="Parker D."/>
            <person name="Al-Hasani K."/>
            <person name="Kennan R.M."/>
            <person name="Seemann T."/>
            <person name="Ren Q."/>
            <person name="Badger J.H."/>
            <person name="Selengut J.D."/>
            <person name="Deboy R.T."/>
            <person name="Tettelin H."/>
            <person name="Boyce J.D."/>
            <person name="McCarl V.P."/>
            <person name="Han X."/>
            <person name="Nelson W.C."/>
            <person name="Madupu R."/>
            <person name="Mohamoud Y."/>
            <person name="Holley T."/>
            <person name="Fedorova N."/>
            <person name="Khouri H."/>
            <person name="Bottomley S.P."/>
            <person name="Whittington R.J."/>
            <person name="Adler B."/>
            <person name="Songer J.G."/>
            <person name="Rood J.I."/>
            <person name="Paulsen I.T."/>
        </authorList>
    </citation>
    <scope>NUCLEOTIDE SEQUENCE [LARGE SCALE GENOMIC DNA]</scope>
    <source>
        <strain evidence="7 8">VCS1703A</strain>
    </source>
</reference>
<keyword evidence="8" id="KW-1185">Reference proteome</keyword>
<dbReference type="Proteomes" id="UP000000248">
    <property type="component" value="Chromosome"/>
</dbReference>
<keyword evidence="5" id="KW-0732">Signal</keyword>
<dbReference type="InterPro" id="IPR038765">
    <property type="entry name" value="Papain-like_cys_pep_sf"/>
</dbReference>
<dbReference type="Pfam" id="PF00877">
    <property type="entry name" value="NLPC_P60"/>
    <property type="match status" value="1"/>
</dbReference>
<protein>
    <recommendedName>
        <fullName evidence="6">NlpC/P60 domain-containing protein</fullName>
    </recommendedName>
</protein>
<dbReference type="eggNOG" id="COG0791">
    <property type="taxonomic scope" value="Bacteria"/>
</dbReference>
<proteinExistence type="inferred from homology"/>
<feature type="chain" id="PRO_5002680842" description="NlpC/P60 domain-containing protein" evidence="5">
    <location>
        <begin position="20"/>
        <end position="204"/>
    </location>
</feature>
<keyword evidence="2" id="KW-0645">Protease</keyword>
<feature type="domain" description="NlpC/P60" evidence="6">
    <location>
        <begin position="46"/>
        <end position="165"/>
    </location>
</feature>
<feature type="signal peptide" evidence="5">
    <location>
        <begin position="1"/>
        <end position="19"/>
    </location>
</feature>
<evidence type="ECO:0000256" key="1">
    <source>
        <dbReference type="ARBA" id="ARBA00007074"/>
    </source>
</evidence>
<accession>A5EXS5</accession>
<organism evidence="7 8">
    <name type="scientific">Dichelobacter nodosus (strain VCS1703A)</name>
    <dbReference type="NCBI Taxonomy" id="246195"/>
    <lineage>
        <taxon>Bacteria</taxon>
        <taxon>Pseudomonadati</taxon>
        <taxon>Pseudomonadota</taxon>
        <taxon>Gammaproteobacteria</taxon>
        <taxon>Cardiobacteriales</taxon>
        <taxon>Cardiobacteriaceae</taxon>
        <taxon>Dichelobacter</taxon>
    </lineage>
</organism>
<dbReference type="PANTHER" id="PTHR47053">
    <property type="entry name" value="MUREIN DD-ENDOPEPTIDASE MEPH-RELATED"/>
    <property type="match status" value="1"/>
</dbReference>
<evidence type="ECO:0000256" key="4">
    <source>
        <dbReference type="ARBA" id="ARBA00022807"/>
    </source>
</evidence>
<dbReference type="OrthoDB" id="9807055at2"/>
<keyword evidence="3" id="KW-0378">Hydrolase</keyword>
<dbReference type="RefSeq" id="WP_012031374.1">
    <property type="nucleotide sequence ID" value="NC_009446.1"/>
</dbReference>
<evidence type="ECO:0000256" key="5">
    <source>
        <dbReference type="SAM" id="SignalP"/>
    </source>
</evidence>
<dbReference type="InterPro" id="IPR000064">
    <property type="entry name" value="NLP_P60_dom"/>
</dbReference>
<dbReference type="Gene3D" id="3.90.1720.10">
    <property type="entry name" value="endopeptidase domain like (from Nostoc punctiforme)"/>
    <property type="match status" value="1"/>
</dbReference>
<dbReference type="PANTHER" id="PTHR47053:SF1">
    <property type="entry name" value="MUREIN DD-ENDOPEPTIDASE MEPH-RELATED"/>
    <property type="match status" value="1"/>
</dbReference>
<dbReference type="KEGG" id="dno:DNO_1067"/>
<dbReference type="AlphaFoldDB" id="A5EXS5"/>
<comment type="similarity">
    <text evidence="1">Belongs to the peptidase C40 family.</text>
</comment>
<dbReference type="STRING" id="246195.DNO_1067"/>
<dbReference type="InterPro" id="IPR051202">
    <property type="entry name" value="Peptidase_C40"/>
</dbReference>
<dbReference type="SUPFAM" id="SSF54001">
    <property type="entry name" value="Cysteine proteinases"/>
    <property type="match status" value="1"/>
</dbReference>
<dbReference type="PROSITE" id="PS51935">
    <property type="entry name" value="NLPC_P60"/>
    <property type="match status" value="1"/>
</dbReference>
<dbReference type="EMBL" id="CP000513">
    <property type="protein sequence ID" value="ABQ13347.1"/>
    <property type="molecule type" value="Genomic_DNA"/>
</dbReference>
<name>A5EXS5_DICNV</name>
<evidence type="ECO:0000259" key="6">
    <source>
        <dbReference type="PROSITE" id="PS51935"/>
    </source>
</evidence>
<sequence>MYQKLLTSAAFLYASALFAQPQLTLLSLESTPESPQEIAVLPPSSDSARYALLNESKKFIGTPYRYGGTTPKGFDCSGFIQHIYRLQGYLLPRTSRDQFSQLTPVSAPKPGDLVFFHRGGRINHVGLYIGGGKMIHSPQSGERVRIESIKKPNWKRRYAGARSILHRSRRALDDLPNLPKPAHDFPRSVVLVLNLQAKSSIKRL</sequence>
<dbReference type="MEROPS" id="C40.006"/>
<keyword evidence="4" id="KW-0788">Thiol protease</keyword>
<dbReference type="HOGENOM" id="CLU_016043_7_0_6"/>
<evidence type="ECO:0000256" key="3">
    <source>
        <dbReference type="ARBA" id="ARBA00022801"/>
    </source>
</evidence>
<dbReference type="GO" id="GO:0006508">
    <property type="term" value="P:proteolysis"/>
    <property type="evidence" value="ECO:0007669"/>
    <property type="project" value="UniProtKB-KW"/>
</dbReference>
<dbReference type="GO" id="GO:0008234">
    <property type="term" value="F:cysteine-type peptidase activity"/>
    <property type="evidence" value="ECO:0007669"/>
    <property type="project" value="UniProtKB-KW"/>
</dbReference>
<gene>
    <name evidence="7" type="ordered locus">DNO_1067</name>
</gene>